<dbReference type="Proteomes" id="UP000647587">
    <property type="component" value="Unassembled WGS sequence"/>
</dbReference>
<sequence>MGTSSAKEGLSARSCCDHAVLPTFCAEELKMRNSLTLALLTLGLATAAPAPLTLSGTVNAPAGTNVKGTHVIACYPKGDECDENLTVSTQITASGGSAPFSVTVKKAGKYTLIAWKDVNGTGDIDDGDYSGFLKQQPSSLTPLPVKPPASKLNVSMTVEGKAAPHAATPAAQKGAAFSGSVEAPKGVDLKGTIVLACVFRNDTCDDGGEMYTITASGQKASFTIGGLGQGPYRVLAWKDVNKNDQFDDGDYMARLENTSGAALDVQAPRANITLKLSKVGEPAGSQASKVPQASGSAAPANANPTPAIKKGEAGYVMGQVFDSQGSPVKGASVRIDPAVSGYFVHSLGTYQTDVKGMYKVRLTPEVSWKAHASVSAIWQDIPMCLPAIPYGDGALFFDRDGAVRNFKLDVNVAELRIDQQFVASTNPAERPRYIGDNRINKFRLSLRPLGAVIDGTRVQTGESTVSVSQGAWAVNSTSLNMRKLPLARYELKLSYVEQDGSLTPLVVRNMARPNAGFASSTVVEFEKISDCSASSQVEYQFP</sequence>
<proteinExistence type="predicted"/>
<comment type="caution">
    <text evidence="2">The sequence shown here is derived from an EMBL/GenBank/DDBJ whole genome shotgun (WGS) entry which is preliminary data.</text>
</comment>
<feature type="region of interest" description="Disordered" evidence="1">
    <location>
        <begin position="283"/>
        <end position="305"/>
    </location>
</feature>
<dbReference type="EMBL" id="BMPP01000010">
    <property type="protein sequence ID" value="GGK30162.1"/>
    <property type="molecule type" value="Genomic_DNA"/>
</dbReference>
<name>A0ABQ2EX81_9DEIO</name>
<reference evidence="3" key="1">
    <citation type="journal article" date="2019" name="Int. J. Syst. Evol. Microbiol.">
        <title>The Global Catalogue of Microorganisms (GCM) 10K type strain sequencing project: providing services to taxonomists for standard genome sequencing and annotation.</title>
        <authorList>
            <consortium name="The Broad Institute Genomics Platform"/>
            <consortium name="The Broad Institute Genome Sequencing Center for Infectious Disease"/>
            <person name="Wu L."/>
            <person name="Ma J."/>
        </authorList>
    </citation>
    <scope>NUCLEOTIDE SEQUENCE [LARGE SCALE GENOMIC DNA]</scope>
    <source>
        <strain evidence="3">JCM 30331</strain>
    </source>
</reference>
<dbReference type="SUPFAM" id="SSF49464">
    <property type="entry name" value="Carboxypeptidase regulatory domain-like"/>
    <property type="match status" value="1"/>
</dbReference>
<evidence type="ECO:0000256" key="1">
    <source>
        <dbReference type="SAM" id="MobiDB-lite"/>
    </source>
</evidence>
<evidence type="ECO:0008006" key="4">
    <source>
        <dbReference type="Google" id="ProtNLM"/>
    </source>
</evidence>
<feature type="compositionally biased region" description="Low complexity" evidence="1">
    <location>
        <begin position="291"/>
        <end position="305"/>
    </location>
</feature>
<organism evidence="2 3">
    <name type="scientific">Deinococcus malanensis</name>
    <dbReference type="NCBI Taxonomy" id="1706855"/>
    <lineage>
        <taxon>Bacteria</taxon>
        <taxon>Thermotogati</taxon>
        <taxon>Deinococcota</taxon>
        <taxon>Deinococci</taxon>
        <taxon>Deinococcales</taxon>
        <taxon>Deinococcaceae</taxon>
        <taxon>Deinococcus</taxon>
    </lineage>
</organism>
<dbReference type="PROSITE" id="PS00018">
    <property type="entry name" value="EF_HAND_1"/>
    <property type="match status" value="1"/>
</dbReference>
<protein>
    <recommendedName>
        <fullName evidence="4">Carboxypeptidase regulatory-like domain-containing protein</fullName>
    </recommendedName>
</protein>
<evidence type="ECO:0000313" key="2">
    <source>
        <dbReference type="EMBL" id="GGK30162.1"/>
    </source>
</evidence>
<keyword evidence="3" id="KW-1185">Reference proteome</keyword>
<dbReference type="InterPro" id="IPR018247">
    <property type="entry name" value="EF_Hand_1_Ca_BS"/>
</dbReference>
<dbReference type="InterPro" id="IPR008969">
    <property type="entry name" value="CarboxyPept-like_regulatory"/>
</dbReference>
<gene>
    <name evidence="2" type="ORF">GCM10008955_24910</name>
</gene>
<accession>A0ABQ2EX81</accession>
<evidence type="ECO:0000313" key="3">
    <source>
        <dbReference type="Proteomes" id="UP000647587"/>
    </source>
</evidence>